<keyword evidence="3" id="KW-1185">Reference proteome</keyword>
<dbReference type="OrthoDB" id="5236816at2759"/>
<feature type="region of interest" description="Disordered" evidence="1">
    <location>
        <begin position="313"/>
        <end position="332"/>
    </location>
</feature>
<dbReference type="EMBL" id="QVQW01000074">
    <property type="protein sequence ID" value="RKU41467.1"/>
    <property type="molecule type" value="Genomic_DNA"/>
</dbReference>
<evidence type="ECO:0000256" key="1">
    <source>
        <dbReference type="SAM" id="MobiDB-lite"/>
    </source>
</evidence>
<evidence type="ECO:0000313" key="2">
    <source>
        <dbReference type="EMBL" id="RKU41467.1"/>
    </source>
</evidence>
<proteinExistence type="predicted"/>
<feature type="compositionally biased region" description="Low complexity" evidence="1">
    <location>
        <begin position="316"/>
        <end position="327"/>
    </location>
</feature>
<name>A0A420Y0L4_9PEZI</name>
<accession>A0A420Y0L4</accession>
<dbReference type="AlphaFoldDB" id="A0A420Y0L4"/>
<dbReference type="Proteomes" id="UP000275385">
    <property type="component" value="Unassembled WGS sequence"/>
</dbReference>
<dbReference type="STRING" id="177199.A0A420Y0L4"/>
<gene>
    <name evidence="2" type="ORF">DL546_003413</name>
</gene>
<organism evidence="2 3">
    <name type="scientific">Coniochaeta pulveracea</name>
    <dbReference type="NCBI Taxonomy" id="177199"/>
    <lineage>
        <taxon>Eukaryota</taxon>
        <taxon>Fungi</taxon>
        <taxon>Dikarya</taxon>
        <taxon>Ascomycota</taxon>
        <taxon>Pezizomycotina</taxon>
        <taxon>Sordariomycetes</taxon>
        <taxon>Sordariomycetidae</taxon>
        <taxon>Coniochaetales</taxon>
        <taxon>Coniochaetaceae</taxon>
        <taxon>Coniochaeta</taxon>
    </lineage>
</organism>
<comment type="caution">
    <text evidence="2">The sequence shown here is derived from an EMBL/GenBank/DDBJ whole genome shotgun (WGS) entry which is preliminary data.</text>
</comment>
<protein>
    <submittedName>
        <fullName evidence="2">Uncharacterized protein</fullName>
    </submittedName>
</protein>
<sequence>MPTIESLFNGIGQLRNLISMSTISTTCTRHADGPHELTTDNTMSFYSPVPQKARSSTRRRKIPTITRPDVGSLYDIMHDHAGTSLYLPPICWNDNHTTLLGVRFAECDAIVTPVPAPRCSGSDALIPSQIATTLGRDLTTLLATDKSRWFLQTKAIKNIMSTLFPDTLSRAKTNTDLDLYFGNRVFKKSIRIPVLWQHPESFTGSFDSAITITNGSTLSREPSSLSCSPMMTSRQPLLAYVNRKQLKVIRANLFRVCPGPGTPESQGAPTVNAPVLSLQQLRSKVLIPGVEDQDAHYVSILLAMAQAHFYTDDGSRSSSQLSPRSGGKPIEDIPSQFCDVTVRLIVHSEDPADFVVYTAVVTKSFLERFAQPTKAPQADKNGQKADTGMKISYVHVPIWPILGLRERLAKAVGRDVAGDAAVYDATTGKIETWHTPEELAQIKRQQRQEDGLYQATRTLLSQGKKRRRSDRTDRNVLVEMVNSSFEESFEDNDDAVSCTGDDIPVLSPEAKRRCTRTVTNPLEVC</sequence>
<evidence type="ECO:0000313" key="3">
    <source>
        <dbReference type="Proteomes" id="UP000275385"/>
    </source>
</evidence>
<reference evidence="2 3" key="1">
    <citation type="submission" date="2018-08" db="EMBL/GenBank/DDBJ databases">
        <title>Draft genome of the lignicolous fungus Coniochaeta pulveracea.</title>
        <authorList>
            <person name="Borstlap C.J."/>
            <person name="De Witt R.N."/>
            <person name="Botha A."/>
            <person name="Volschenk H."/>
        </authorList>
    </citation>
    <scope>NUCLEOTIDE SEQUENCE [LARGE SCALE GENOMIC DNA]</scope>
    <source>
        <strain evidence="2 3">CAB683</strain>
    </source>
</reference>